<keyword evidence="4" id="KW-1185">Reference proteome</keyword>
<evidence type="ECO:0000313" key="4">
    <source>
        <dbReference type="Proteomes" id="UP001595613"/>
    </source>
</evidence>
<keyword evidence="1" id="KW-0520">NAD</keyword>
<dbReference type="InterPro" id="IPR036291">
    <property type="entry name" value="NAD(P)-bd_dom_sf"/>
</dbReference>
<dbReference type="SUPFAM" id="SSF51735">
    <property type="entry name" value="NAD(P)-binding Rossmann-fold domains"/>
    <property type="match status" value="1"/>
</dbReference>
<comment type="caution">
    <text evidence="3">The sequence shown here is derived from an EMBL/GenBank/DDBJ whole genome shotgun (WGS) entry which is preliminary data.</text>
</comment>
<organism evidence="3 4">
    <name type="scientific">Devosia honganensis</name>
    <dbReference type="NCBI Taxonomy" id="1610527"/>
    <lineage>
        <taxon>Bacteria</taxon>
        <taxon>Pseudomonadati</taxon>
        <taxon>Pseudomonadota</taxon>
        <taxon>Alphaproteobacteria</taxon>
        <taxon>Hyphomicrobiales</taxon>
        <taxon>Devosiaceae</taxon>
        <taxon>Devosia</taxon>
    </lineage>
</organism>
<dbReference type="InterPro" id="IPR001509">
    <property type="entry name" value="Epimerase_deHydtase"/>
</dbReference>
<evidence type="ECO:0000256" key="1">
    <source>
        <dbReference type="ARBA" id="ARBA00023027"/>
    </source>
</evidence>
<feature type="domain" description="NAD-dependent epimerase/dehydratase" evidence="2">
    <location>
        <begin position="81"/>
        <end position="168"/>
    </location>
</feature>
<proteinExistence type="predicted"/>
<dbReference type="PANTHER" id="PTHR43574">
    <property type="entry name" value="EPIMERASE-RELATED"/>
    <property type="match status" value="1"/>
</dbReference>
<evidence type="ECO:0000313" key="3">
    <source>
        <dbReference type="EMBL" id="MFC3705283.1"/>
    </source>
</evidence>
<protein>
    <submittedName>
        <fullName evidence="3">NAD-dependent epimerase/dehydratase family protein</fullName>
    </submittedName>
</protein>
<evidence type="ECO:0000259" key="2">
    <source>
        <dbReference type="Pfam" id="PF01370"/>
    </source>
</evidence>
<reference evidence="4" key="1">
    <citation type="journal article" date="2019" name="Int. J. Syst. Evol. Microbiol.">
        <title>The Global Catalogue of Microorganisms (GCM) 10K type strain sequencing project: providing services to taxonomists for standard genome sequencing and annotation.</title>
        <authorList>
            <consortium name="The Broad Institute Genomics Platform"/>
            <consortium name="The Broad Institute Genome Sequencing Center for Infectious Disease"/>
            <person name="Wu L."/>
            <person name="Ma J."/>
        </authorList>
    </citation>
    <scope>NUCLEOTIDE SEQUENCE [LARGE SCALE GENOMIC DNA]</scope>
    <source>
        <strain evidence="4">KCTC 42281</strain>
    </source>
</reference>
<dbReference type="Pfam" id="PF01370">
    <property type="entry name" value="Epimerase"/>
    <property type="match status" value="1"/>
</dbReference>
<dbReference type="RefSeq" id="WP_380097060.1">
    <property type="nucleotide sequence ID" value="NZ_JBHRYD010000009.1"/>
</dbReference>
<name>A0ABV7X3W0_9HYPH</name>
<dbReference type="Gene3D" id="3.40.50.720">
    <property type="entry name" value="NAD(P)-binding Rossmann-like Domain"/>
    <property type="match status" value="1"/>
</dbReference>
<gene>
    <name evidence="3" type="ORF">ACFOOL_10995</name>
</gene>
<dbReference type="Proteomes" id="UP001595613">
    <property type="component" value="Unassembled WGS sequence"/>
</dbReference>
<accession>A0ABV7X3W0</accession>
<dbReference type="EMBL" id="JBHRYD010000009">
    <property type="protein sequence ID" value="MFC3705283.1"/>
    <property type="molecule type" value="Genomic_DNA"/>
</dbReference>
<sequence length="290" mass="31374">MRAFFFGLGYSAGASADFMRGTGAFAGMAGTVRTAQKAAALAERSLGAMIFDGRQKGPEVGPALATGVSHVIQSIAPDEDGDPVLRHHRDELDAARDLEWLCYYSTIGVYGDFDGAWIDERAPLVPRNMRSDWRVLAEDEWRAYAAARGIKLLVLRLAGIYGPGRSAFDKLRAGTARRIVKPGQVFNRIHRADIARVTALAAQRRLAGTFNLADDAPAPPQEVTAHAAALIGMAPPPEEAFATAAMTPMQRGFYRDNKRVCNRAIKAALGIELLYPDYRAGLASILEAET</sequence>